<comment type="caution">
    <text evidence="3">The sequence shown here is derived from an EMBL/GenBank/DDBJ whole genome shotgun (WGS) entry which is preliminary data.</text>
</comment>
<evidence type="ECO:0000256" key="1">
    <source>
        <dbReference type="SAM" id="MobiDB-lite"/>
    </source>
</evidence>
<feature type="region of interest" description="Disordered" evidence="1">
    <location>
        <begin position="436"/>
        <end position="497"/>
    </location>
</feature>
<dbReference type="Proteomes" id="UP000887458">
    <property type="component" value="Unassembled WGS sequence"/>
</dbReference>
<feature type="compositionally biased region" description="Low complexity" evidence="1">
    <location>
        <begin position="450"/>
        <end position="470"/>
    </location>
</feature>
<dbReference type="EMBL" id="NJHN03000062">
    <property type="protein sequence ID" value="KAH9418877.1"/>
    <property type="molecule type" value="Genomic_DNA"/>
</dbReference>
<sequence>MMFIIVDQCTNALQNLNAKSQSISCGNKYLEQTIGLSLTENHLYQFIYINDTIKIIQYNYRKLIKNNDKYDYKLNIIDGHIMLNGLYDIIPTNIVEKLMSIIQWNGNNTNETKKPLLSISMSINKNGKIHIYLLKSYDQLNYLIGDYNQNINKNKIEIFYAKHSKKLQIMGTISDHNHGIIAFYYSNLSYLLRLFKLSEDSYASVNYEWNVLLTLDQKINYIYQLNEKPTNKQQKQQLSKSFQRIFNDNHMFTYGFVDINIKQIFLFSNLNEKLLTFSMDIFKGKTNEKFTYQLKIYRNFFYCQQDETNNENEEEEFDDFFTVQRLSTITSKSITTSEIDDIIHINNDDNHHHHNKKNETKKNQSKNLLSQSLTRLLFISIIITIFGPLSIITMVVCYRNCKYYYFHKNMVKRIDLQKSNRSYPIYQQYFFSKKLSPKKPKKQKHHHHQQQQQQQQQPGLSQQQQQQQQLDDVQQRRLPYSPSALSTQTSDSLNRLY</sequence>
<reference evidence="3 4" key="1">
    <citation type="journal article" date="2018" name="J. Allergy Clin. Immunol.">
        <title>High-quality assembly of Dermatophagoides pteronyssinus genome and transcriptome reveals a wide range of novel allergens.</title>
        <authorList>
            <person name="Liu X.Y."/>
            <person name="Yang K.Y."/>
            <person name="Wang M.Q."/>
            <person name="Kwok J.S."/>
            <person name="Zeng X."/>
            <person name="Yang Z."/>
            <person name="Xiao X.J."/>
            <person name="Lau C.P."/>
            <person name="Li Y."/>
            <person name="Huang Z.M."/>
            <person name="Ba J.G."/>
            <person name="Yim A.K."/>
            <person name="Ouyang C.Y."/>
            <person name="Ngai S.M."/>
            <person name="Chan T.F."/>
            <person name="Leung E.L."/>
            <person name="Liu L."/>
            <person name="Liu Z.G."/>
            <person name="Tsui S.K."/>
        </authorList>
    </citation>
    <scope>NUCLEOTIDE SEQUENCE [LARGE SCALE GENOMIC DNA]</scope>
    <source>
        <strain evidence="3">Derp</strain>
    </source>
</reference>
<protein>
    <submittedName>
        <fullName evidence="3">Uncharacterized protein</fullName>
    </submittedName>
</protein>
<name>A0ABQ8J8I3_DERPT</name>
<feature type="region of interest" description="Disordered" evidence="1">
    <location>
        <begin position="346"/>
        <end position="365"/>
    </location>
</feature>
<gene>
    <name evidence="3" type="ORF">DERP_004203</name>
</gene>
<keyword evidence="2" id="KW-0812">Transmembrane</keyword>
<organism evidence="3 4">
    <name type="scientific">Dermatophagoides pteronyssinus</name>
    <name type="common">European house dust mite</name>
    <dbReference type="NCBI Taxonomy" id="6956"/>
    <lineage>
        <taxon>Eukaryota</taxon>
        <taxon>Metazoa</taxon>
        <taxon>Ecdysozoa</taxon>
        <taxon>Arthropoda</taxon>
        <taxon>Chelicerata</taxon>
        <taxon>Arachnida</taxon>
        <taxon>Acari</taxon>
        <taxon>Acariformes</taxon>
        <taxon>Sarcoptiformes</taxon>
        <taxon>Astigmata</taxon>
        <taxon>Psoroptidia</taxon>
        <taxon>Analgoidea</taxon>
        <taxon>Pyroglyphidae</taxon>
        <taxon>Dermatophagoidinae</taxon>
        <taxon>Dermatophagoides</taxon>
    </lineage>
</organism>
<reference evidence="3 4" key="2">
    <citation type="journal article" date="2022" name="Mol. Biol. Evol.">
        <title>Comparative Genomics Reveals Insights into the Divergent Evolution of Astigmatic Mites and Household Pest Adaptations.</title>
        <authorList>
            <person name="Xiong Q."/>
            <person name="Wan A.T."/>
            <person name="Liu X."/>
            <person name="Fung C.S."/>
            <person name="Xiao X."/>
            <person name="Malainual N."/>
            <person name="Hou J."/>
            <person name="Wang L."/>
            <person name="Wang M."/>
            <person name="Yang K.Y."/>
            <person name="Cui Y."/>
            <person name="Leung E.L."/>
            <person name="Nong W."/>
            <person name="Shin S.K."/>
            <person name="Au S.W."/>
            <person name="Jeong K.Y."/>
            <person name="Chew F.T."/>
            <person name="Hui J.H."/>
            <person name="Leung T.F."/>
            <person name="Tungtrongchitr A."/>
            <person name="Zhong N."/>
            <person name="Liu Z."/>
            <person name="Tsui S.K."/>
        </authorList>
    </citation>
    <scope>NUCLEOTIDE SEQUENCE [LARGE SCALE GENOMIC DNA]</scope>
    <source>
        <strain evidence="3">Derp</strain>
    </source>
</reference>
<keyword evidence="4" id="KW-1185">Reference proteome</keyword>
<proteinExistence type="predicted"/>
<evidence type="ECO:0000313" key="4">
    <source>
        <dbReference type="Proteomes" id="UP000887458"/>
    </source>
</evidence>
<evidence type="ECO:0000256" key="2">
    <source>
        <dbReference type="SAM" id="Phobius"/>
    </source>
</evidence>
<feature type="compositionally biased region" description="Polar residues" evidence="1">
    <location>
        <begin position="483"/>
        <end position="497"/>
    </location>
</feature>
<keyword evidence="2" id="KW-1133">Transmembrane helix</keyword>
<accession>A0ABQ8J8I3</accession>
<evidence type="ECO:0000313" key="3">
    <source>
        <dbReference type="EMBL" id="KAH9418877.1"/>
    </source>
</evidence>
<keyword evidence="2" id="KW-0472">Membrane</keyword>
<feature type="transmembrane region" description="Helical" evidence="2">
    <location>
        <begin position="376"/>
        <end position="398"/>
    </location>
</feature>
<feature type="compositionally biased region" description="Basic residues" evidence="1">
    <location>
        <begin position="436"/>
        <end position="449"/>
    </location>
</feature>
<feature type="compositionally biased region" description="Basic and acidic residues" evidence="1">
    <location>
        <begin position="346"/>
        <end position="362"/>
    </location>
</feature>